<dbReference type="EMBL" id="JAKLTR010000003">
    <property type="protein sequence ID" value="MCG2613731.1"/>
    <property type="molecule type" value="Genomic_DNA"/>
</dbReference>
<gene>
    <name evidence="1" type="ORF">LZZ85_05545</name>
</gene>
<sequence length="229" mass="25814">MYNTRPGLLIGFHGCDKVLQQQLLLDSTSIPISNNPFDWLGHGMYFWENNYDRALEWAIKKCDGGDRVSEPAVIGAVIDLAHCCDLLDDHFIRMVSLSYDLMATEYASIGRSLPVNKDAAGDPHSDKLIRFRDCATVEFMHKRFRNAIANQIISEGYTSLKPFDSVRSVFLEGGEAYPGAGISAKSHIQLCIRNPNCIKGFFLKRDGIDFLQHEVSRTGVKNFHDLRSR</sequence>
<dbReference type="Proteomes" id="UP001165367">
    <property type="component" value="Unassembled WGS sequence"/>
</dbReference>
<evidence type="ECO:0000313" key="2">
    <source>
        <dbReference type="Proteomes" id="UP001165367"/>
    </source>
</evidence>
<organism evidence="1 2">
    <name type="scientific">Terrimonas ginsenosidimutans</name>
    <dbReference type="NCBI Taxonomy" id="2908004"/>
    <lineage>
        <taxon>Bacteria</taxon>
        <taxon>Pseudomonadati</taxon>
        <taxon>Bacteroidota</taxon>
        <taxon>Chitinophagia</taxon>
        <taxon>Chitinophagales</taxon>
        <taxon>Chitinophagaceae</taxon>
        <taxon>Terrimonas</taxon>
    </lineage>
</organism>
<comment type="caution">
    <text evidence="1">The sequence shown here is derived from an EMBL/GenBank/DDBJ whole genome shotgun (WGS) entry which is preliminary data.</text>
</comment>
<proteinExistence type="predicted"/>
<keyword evidence="2" id="KW-1185">Reference proteome</keyword>
<name>A0ABS9KN29_9BACT</name>
<evidence type="ECO:0000313" key="1">
    <source>
        <dbReference type="EMBL" id="MCG2613731.1"/>
    </source>
</evidence>
<reference evidence="1" key="1">
    <citation type="submission" date="2022-01" db="EMBL/GenBank/DDBJ databases">
        <authorList>
            <person name="Jo J.-H."/>
            <person name="Im W.-T."/>
        </authorList>
    </citation>
    <scope>NUCLEOTIDE SEQUENCE</scope>
    <source>
        <strain evidence="1">NA20</strain>
    </source>
</reference>
<dbReference type="SUPFAM" id="SSF56399">
    <property type="entry name" value="ADP-ribosylation"/>
    <property type="match status" value="1"/>
</dbReference>
<dbReference type="RefSeq" id="WP_237869411.1">
    <property type="nucleotide sequence ID" value="NZ_JAKLTR010000003.1"/>
</dbReference>
<evidence type="ECO:0008006" key="3">
    <source>
        <dbReference type="Google" id="ProtNLM"/>
    </source>
</evidence>
<accession>A0ABS9KN29</accession>
<protein>
    <recommendedName>
        <fullName evidence="3">DUF3990 domain-containing protein</fullName>
    </recommendedName>
</protein>